<evidence type="ECO:0000313" key="2">
    <source>
        <dbReference type="EMBL" id="GFY81719.1"/>
    </source>
</evidence>
<dbReference type="Pfam" id="PF03767">
    <property type="entry name" value="Acid_phosphat_B"/>
    <property type="match status" value="1"/>
</dbReference>
<proteinExistence type="predicted"/>
<organism evidence="2 3">
    <name type="scientific">Actinidia rufa</name>
    <dbReference type="NCBI Taxonomy" id="165716"/>
    <lineage>
        <taxon>Eukaryota</taxon>
        <taxon>Viridiplantae</taxon>
        <taxon>Streptophyta</taxon>
        <taxon>Embryophyta</taxon>
        <taxon>Tracheophyta</taxon>
        <taxon>Spermatophyta</taxon>
        <taxon>Magnoliopsida</taxon>
        <taxon>eudicotyledons</taxon>
        <taxon>Gunneridae</taxon>
        <taxon>Pentapetalae</taxon>
        <taxon>asterids</taxon>
        <taxon>Ericales</taxon>
        <taxon>Actinidiaceae</taxon>
        <taxon>Actinidia</taxon>
    </lineage>
</organism>
<dbReference type="InterPro" id="IPR005519">
    <property type="entry name" value="Acid_phosphat_B-like"/>
</dbReference>
<keyword evidence="3" id="KW-1185">Reference proteome</keyword>
<evidence type="ECO:0000313" key="3">
    <source>
        <dbReference type="Proteomes" id="UP000585474"/>
    </source>
</evidence>
<accession>A0A7J0E700</accession>
<dbReference type="InterPro" id="IPR023214">
    <property type="entry name" value="HAD_sf"/>
</dbReference>
<reference evidence="2 3" key="1">
    <citation type="submission" date="2019-07" db="EMBL/GenBank/DDBJ databases">
        <title>De Novo Assembly of kiwifruit Actinidia rufa.</title>
        <authorList>
            <person name="Sugita-Konishi S."/>
            <person name="Sato K."/>
            <person name="Mori E."/>
            <person name="Abe Y."/>
            <person name="Kisaki G."/>
            <person name="Hamano K."/>
            <person name="Suezawa K."/>
            <person name="Otani M."/>
            <person name="Fukuda T."/>
            <person name="Manabe T."/>
            <person name="Gomi K."/>
            <person name="Tabuchi M."/>
            <person name="Akimitsu K."/>
            <person name="Kataoka I."/>
        </authorList>
    </citation>
    <scope>NUCLEOTIDE SEQUENCE [LARGE SCALE GENOMIC DNA]</scope>
    <source>
        <strain evidence="3">cv. Fuchu</strain>
    </source>
</reference>
<dbReference type="AlphaFoldDB" id="A0A7J0E700"/>
<dbReference type="SUPFAM" id="SSF56784">
    <property type="entry name" value="HAD-like"/>
    <property type="match status" value="1"/>
</dbReference>
<evidence type="ECO:0000256" key="1">
    <source>
        <dbReference type="ARBA" id="ARBA00022729"/>
    </source>
</evidence>
<dbReference type="PANTHER" id="PTHR31284">
    <property type="entry name" value="ACID PHOSPHATASE-LIKE PROTEIN"/>
    <property type="match status" value="1"/>
</dbReference>
<sequence length="335" mass="38697">MEKESHGRSYVDGVLWQAGYSVLLIGDAEFKSRVHKCWQNCNILNKQTGEKGVEITLKNDCACERWRMNVEFEEGIEYIGKSIQYKVGSDRASDECTVFEDWNILDHKRKKGGEISLKNYCESWRMNVELHNIREFQVVPQECTEYIGKYVKSVQYTVDSERAIDECTVFLSTSCNLKKDGRDAWIFDIDETLLSTLPYFKKHHYGGEKWNLSSLEEWMSKAKAPALAHTLKLFNDLKGRGVQIILLSSRREHLRSATIDNLVDAGYYGWTSLILMGPSDEEYKSVQKYKADARRELIDQGYRIWGVVGDQWSSIEGSPTAKRTFKLPNPMYFVS</sequence>
<dbReference type="Proteomes" id="UP000585474">
    <property type="component" value="Unassembled WGS sequence"/>
</dbReference>
<dbReference type="InterPro" id="IPR010028">
    <property type="entry name" value="Acid_phosphatase_pln"/>
</dbReference>
<dbReference type="Gene3D" id="3.40.50.1000">
    <property type="entry name" value="HAD superfamily/HAD-like"/>
    <property type="match status" value="1"/>
</dbReference>
<dbReference type="InterPro" id="IPR036412">
    <property type="entry name" value="HAD-like_sf"/>
</dbReference>
<keyword evidence="1" id="KW-0732">Signal</keyword>
<dbReference type="NCBIfam" id="TIGR01675">
    <property type="entry name" value="plant-AP"/>
    <property type="match status" value="1"/>
</dbReference>
<gene>
    <name evidence="2" type="ORF">Acr_01g0015270</name>
</gene>
<protein>
    <submittedName>
        <fullName evidence="2">HAD superfamily, subfamily IIIB acid phosphatase</fullName>
    </submittedName>
</protein>
<dbReference type="PANTHER" id="PTHR31284:SF24">
    <property type="entry name" value="ACID PHOSPHATASE"/>
    <property type="match status" value="1"/>
</dbReference>
<dbReference type="GO" id="GO:0003993">
    <property type="term" value="F:acid phosphatase activity"/>
    <property type="evidence" value="ECO:0007669"/>
    <property type="project" value="InterPro"/>
</dbReference>
<dbReference type="OrthoDB" id="59415at2759"/>
<name>A0A7J0E700_9ERIC</name>
<dbReference type="EMBL" id="BJWL01000001">
    <property type="protein sequence ID" value="GFY81719.1"/>
    <property type="molecule type" value="Genomic_DNA"/>
</dbReference>
<dbReference type="CDD" id="cd07535">
    <property type="entry name" value="HAD_VSP"/>
    <property type="match status" value="1"/>
</dbReference>
<comment type="caution">
    <text evidence="2">The sequence shown here is derived from an EMBL/GenBank/DDBJ whole genome shotgun (WGS) entry which is preliminary data.</text>
</comment>